<protein>
    <submittedName>
        <fullName evidence="1">Uncharacterized protein</fullName>
    </submittedName>
</protein>
<accession>A0A9Q3BRQ3</accession>
<comment type="caution">
    <text evidence="1">The sequence shown here is derived from an EMBL/GenBank/DDBJ whole genome shotgun (WGS) entry which is preliminary data.</text>
</comment>
<evidence type="ECO:0000313" key="2">
    <source>
        <dbReference type="Proteomes" id="UP000765509"/>
    </source>
</evidence>
<name>A0A9Q3BRQ3_9BASI</name>
<proteinExistence type="predicted"/>
<dbReference type="EMBL" id="AVOT02002411">
    <property type="protein sequence ID" value="MBW0470254.1"/>
    <property type="molecule type" value="Genomic_DNA"/>
</dbReference>
<keyword evidence="2" id="KW-1185">Reference proteome</keyword>
<gene>
    <name evidence="1" type="ORF">O181_009969</name>
</gene>
<evidence type="ECO:0000313" key="1">
    <source>
        <dbReference type="EMBL" id="MBW0470254.1"/>
    </source>
</evidence>
<dbReference type="AlphaFoldDB" id="A0A9Q3BRQ3"/>
<organism evidence="1 2">
    <name type="scientific">Austropuccinia psidii MF-1</name>
    <dbReference type="NCBI Taxonomy" id="1389203"/>
    <lineage>
        <taxon>Eukaryota</taxon>
        <taxon>Fungi</taxon>
        <taxon>Dikarya</taxon>
        <taxon>Basidiomycota</taxon>
        <taxon>Pucciniomycotina</taxon>
        <taxon>Pucciniomycetes</taxon>
        <taxon>Pucciniales</taxon>
        <taxon>Sphaerophragmiaceae</taxon>
        <taxon>Austropuccinia</taxon>
    </lineage>
</organism>
<dbReference type="Proteomes" id="UP000765509">
    <property type="component" value="Unassembled WGS sequence"/>
</dbReference>
<sequence>MKMAKIQLWHLKLGPNQSPKTSPSTLGKVRVLWSWTLSTGPGHMGEVVVHDHFNGSIEPLEPWNIGPVWPWGTLITPMDRRRCKGPNRPLIII</sequence>
<reference evidence="1" key="1">
    <citation type="submission" date="2021-03" db="EMBL/GenBank/DDBJ databases">
        <title>Draft genome sequence of rust myrtle Austropuccinia psidii MF-1, a brazilian biotype.</title>
        <authorList>
            <person name="Quecine M.C."/>
            <person name="Pachon D.M.R."/>
            <person name="Bonatelli M.L."/>
            <person name="Correr F.H."/>
            <person name="Franceschini L.M."/>
            <person name="Leite T.F."/>
            <person name="Margarido G.R.A."/>
            <person name="Almeida C.A."/>
            <person name="Ferrarezi J.A."/>
            <person name="Labate C.A."/>
        </authorList>
    </citation>
    <scope>NUCLEOTIDE SEQUENCE</scope>
    <source>
        <strain evidence="1">MF-1</strain>
    </source>
</reference>